<organism evidence="2 3">
    <name type="scientific">Peltaster fructicola</name>
    <dbReference type="NCBI Taxonomy" id="286661"/>
    <lineage>
        <taxon>Eukaryota</taxon>
        <taxon>Fungi</taxon>
        <taxon>Dikarya</taxon>
        <taxon>Ascomycota</taxon>
        <taxon>Pezizomycotina</taxon>
        <taxon>Dothideomycetes</taxon>
        <taxon>Dothideomycetes incertae sedis</taxon>
        <taxon>Peltaster</taxon>
    </lineage>
</organism>
<evidence type="ECO:0000313" key="2">
    <source>
        <dbReference type="EMBL" id="QIW98011.1"/>
    </source>
</evidence>
<keyword evidence="3" id="KW-1185">Reference proteome</keyword>
<feature type="region of interest" description="Disordered" evidence="1">
    <location>
        <begin position="50"/>
        <end position="75"/>
    </location>
</feature>
<feature type="region of interest" description="Disordered" evidence="1">
    <location>
        <begin position="1"/>
        <end position="23"/>
    </location>
</feature>
<proteinExistence type="predicted"/>
<dbReference type="EMBL" id="CP051140">
    <property type="protein sequence ID" value="QIW98011.1"/>
    <property type="molecule type" value="Genomic_DNA"/>
</dbReference>
<accession>A0A6H0XTB6</accession>
<evidence type="ECO:0000256" key="1">
    <source>
        <dbReference type="SAM" id="MobiDB-lite"/>
    </source>
</evidence>
<feature type="compositionally biased region" description="Polar residues" evidence="1">
    <location>
        <begin position="1"/>
        <end position="13"/>
    </location>
</feature>
<sequence length="100" mass="10757">MSDSLGGSQSSAKDCTPQACGAAANDQLSLERSPLFPWHAEQFTSDNLHAFKRSGVESESSGDGAQHQPDPSSALYKKLEATVQQNFTKEPATKEDEDVQ</sequence>
<evidence type="ECO:0000313" key="3">
    <source>
        <dbReference type="Proteomes" id="UP000503462"/>
    </source>
</evidence>
<protein>
    <submittedName>
        <fullName evidence="2">Uncharacterized protein</fullName>
    </submittedName>
</protein>
<gene>
    <name evidence="2" type="ORF">AMS68_003529</name>
</gene>
<dbReference type="AlphaFoldDB" id="A0A6H0XTB6"/>
<dbReference type="Proteomes" id="UP000503462">
    <property type="component" value="Chromosome 2"/>
</dbReference>
<reference evidence="2 3" key="1">
    <citation type="journal article" date="2016" name="Sci. Rep.">
        <title>Peltaster fructicola genome reveals evolution from an invasive phytopathogen to an ectophytic parasite.</title>
        <authorList>
            <person name="Xu C."/>
            <person name="Chen H."/>
            <person name="Gleason M.L."/>
            <person name="Xu J.R."/>
            <person name="Liu H."/>
            <person name="Zhang R."/>
            <person name="Sun G."/>
        </authorList>
    </citation>
    <scope>NUCLEOTIDE SEQUENCE [LARGE SCALE GENOMIC DNA]</scope>
    <source>
        <strain evidence="2 3">LNHT1506</strain>
    </source>
</reference>
<name>A0A6H0XTB6_9PEZI</name>